<accession>A0A7R9YSU7</accession>
<protein>
    <submittedName>
        <fullName evidence="1">Uncharacterized protein</fullName>
    </submittedName>
</protein>
<sequence>MCSAAEDAAIYVRENDARPFACTVSSARPLRVLSATPALWACSQLPRGVLEPLVTSKFTHEPANMLSHPRACPSPSRYLSCLQPTLPAAHTTGRPHCGS</sequence>
<dbReference type="AlphaFoldDB" id="A0A7R9YSU7"/>
<organism evidence="1">
    <name type="scientific">Chlamydomonas euryale</name>
    <dbReference type="NCBI Taxonomy" id="1486919"/>
    <lineage>
        <taxon>Eukaryota</taxon>
        <taxon>Viridiplantae</taxon>
        <taxon>Chlorophyta</taxon>
        <taxon>core chlorophytes</taxon>
        <taxon>Chlorophyceae</taxon>
        <taxon>CS clade</taxon>
        <taxon>Chlamydomonadales</taxon>
        <taxon>Chlamydomonadaceae</taxon>
        <taxon>Chlamydomonas</taxon>
    </lineage>
</organism>
<proteinExistence type="predicted"/>
<reference evidence="1" key="1">
    <citation type="submission" date="2021-01" db="EMBL/GenBank/DDBJ databases">
        <authorList>
            <person name="Corre E."/>
            <person name="Pelletier E."/>
            <person name="Niang G."/>
            <person name="Scheremetjew M."/>
            <person name="Finn R."/>
            <person name="Kale V."/>
            <person name="Holt S."/>
            <person name="Cochrane G."/>
            <person name="Meng A."/>
            <person name="Brown T."/>
            <person name="Cohen L."/>
        </authorList>
    </citation>
    <scope>NUCLEOTIDE SEQUENCE</scope>
    <source>
        <strain evidence="1">CCMP219</strain>
    </source>
</reference>
<dbReference type="EMBL" id="HBEC01009185">
    <property type="protein sequence ID" value="CAD8284167.1"/>
    <property type="molecule type" value="Transcribed_RNA"/>
</dbReference>
<gene>
    <name evidence="1" type="ORF">CEUR00632_LOCUS4202</name>
</gene>
<name>A0A7R9YSU7_9CHLO</name>
<evidence type="ECO:0000313" key="1">
    <source>
        <dbReference type="EMBL" id="CAD8284167.1"/>
    </source>
</evidence>